<accession>A0AAW0E2B5</accession>
<comment type="caution">
    <text evidence="1">The sequence shown here is derived from an EMBL/GenBank/DDBJ whole genome shotgun (WGS) entry which is preliminary data.</text>
</comment>
<gene>
    <name evidence="1" type="ORF">R3P38DRAFT_3169308</name>
</gene>
<proteinExistence type="predicted"/>
<reference evidence="1 2" key="1">
    <citation type="journal article" date="2024" name="J Genomics">
        <title>Draft genome sequencing and assembly of Favolaschia claudopus CIRM-BRFM 2984 isolated from oak limbs.</title>
        <authorList>
            <person name="Navarro D."/>
            <person name="Drula E."/>
            <person name="Chaduli D."/>
            <person name="Cazenave R."/>
            <person name="Ahrendt S."/>
            <person name="Wang J."/>
            <person name="Lipzen A."/>
            <person name="Daum C."/>
            <person name="Barry K."/>
            <person name="Grigoriev I.V."/>
            <person name="Favel A."/>
            <person name="Rosso M.N."/>
            <person name="Martin F."/>
        </authorList>
    </citation>
    <scope>NUCLEOTIDE SEQUENCE [LARGE SCALE GENOMIC DNA]</scope>
    <source>
        <strain evidence="1 2">CIRM-BRFM 2984</strain>
    </source>
</reference>
<dbReference type="SUPFAM" id="SSF88723">
    <property type="entry name" value="PIN domain-like"/>
    <property type="match status" value="1"/>
</dbReference>
<dbReference type="Proteomes" id="UP001362999">
    <property type="component" value="Unassembled WGS sequence"/>
</dbReference>
<organism evidence="1 2">
    <name type="scientific">Favolaschia claudopus</name>
    <dbReference type="NCBI Taxonomy" id="2862362"/>
    <lineage>
        <taxon>Eukaryota</taxon>
        <taxon>Fungi</taxon>
        <taxon>Dikarya</taxon>
        <taxon>Basidiomycota</taxon>
        <taxon>Agaricomycotina</taxon>
        <taxon>Agaricomycetes</taxon>
        <taxon>Agaricomycetidae</taxon>
        <taxon>Agaricales</taxon>
        <taxon>Marasmiineae</taxon>
        <taxon>Mycenaceae</taxon>
        <taxon>Favolaschia</taxon>
    </lineage>
</organism>
<name>A0AAW0E2B5_9AGAR</name>
<dbReference type="AlphaFoldDB" id="A0AAW0E2B5"/>
<dbReference type="InterPro" id="IPR029060">
    <property type="entry name" value="PIN-like_dom_sf"/>
</dbReference>
<keyword evidence="2" id="KW-1185">Reference proteome</keyword>
<sequence>MRSVTPWGGLTTLRLLTGRKWRLPNRDWNRRSLEVFLLTPPLSMDELWLILEPAVRRRALKHLTIMEGFVPNRNGILSLRIGIDATTWLSEPNITLNDICCRLCRIFGLSVTAVFFFDVPATRHPLAGPFHSLVQAFGFYSRLAEGDIVIELACLNRTGALDLIFTIEAEAFVLGATHVVYSPQEDDYSEAAIYTSKNIHKCTYLSRGGLLLFCLLMGGRYNDGLAGCTESIAYTLALCGLGDTLLLAAQTLSPPELAAYLILWRPELREELVRANKTSEIIADVSDAFPDINTVHLYVGDTPSFPTSCDAALWIPRAPDLTSLRRLWGRYFQWRSVASIPSGFLIAFITAICVRRLSEVCYCYSRILFYTSKESIFFEPCNEMELLQAHLLQDMVNEAIPPLSSFLSICGRSRTAFKVEVFVAPIVAAFCEGTGPPSAKIRITIPRQILSHALPLLVQHYEKHSPAHLETRSEYYRPILDSTPYEAPDTRHPCNERPRRFGSKVYSGALIHTLKAHLASFPLPATGWNGDLRPLVEGIIQEGKVEDKENTHSTL</sequence>
<dbReference type="EMBL" id="JAWWNJ010000004">
    <property type="protein sequence ID" value="KAK7057803.1"/>
    <property type="molecule type" value="Genomic_DNA"/>
</dbReference>
<protein>
    <submittedName>
        <fullName evidence="1">Uncharacterized protein</fullName>
    </submittedName>
</protein>
<evidence type="ECO:0000313" key="1">
    <source>
        <dbReference type="EMBL" id="KAK7057803.1"/>
    </source>
</evidence>
<evidence type="ECO:0000313" key="2">
    <source>
        <dbReference type="Proteomes" id="UP001362999"/>
    </source>
</evidence>